<dbReference type="InterPro" id="IPR043128">
    <property type="entry name" value="Rev_trsase/Diguanyl_cyclase"/>
</dbReference>
<dbReference type="PANTHER" id="PTHR45138:SF9">
    <property type="entry name" value="DIGUANYLATE CYCLASE DGCM-RELATED"/>
    <property type="match status" value="1"/>
</dbReference>
<sequence length="278" mass="31111">MEWIPRKPPYTPEKTAIMENPKTLKDLKDLLARGVCTVNMISGALAREAITKDQYIELITVLARKQEGIISSLETNQGIDTFTGCYNRLGLERKLPALIKQLNQNPKSESTPDSIMAIAADIDDFKVINDRHGHPVGDQAIKAVAQRLQEAVKELGGDLVFHPHGDEFRMVLSIRGNLDDVKLKKIFTRIQDKVNTNLIVKGVKINEDESFSGEPFSFKITIAMGYAILGRNKSSKIKAEQLAGELVRASDTNQLKDKKEEVKRARISRYNNPSILTQ</sequence>
<dbReference type="InterPro" id="IPR029787">
    <property type="entry name" value="Nucleotide_cyclase"/>
</dbReference>
<dbReference type="PANTHER" id="PTHR45138">
    <property type="entry name" value="REGULATORY COMPONENTS OF SENSORY TRANSDUCTION SYSTEM"/>
    <property type="match status" value="1"/>
</dbReference>
<evidence type="ECO:0000259" key="1">
    <source>
        <dbReference type="PROSITE" id="PS50887"/>
    </source>
</evidence>
<gene>
    <name evidence="2" type="ORF">A2647_04530</name>
</gene>
<dbReference type="InterPro" id="IPR000160">
    <property type="entry name" value="GGDEF_dom"/>
</dbReference>
<dbReference type="SUPFAM" id="SSF55073">
    <property type="entry name" value="Nucleotide cyclase"/>
    <property type="match status" value="1"/>
</dbReference>
<evidence type="ECO:0000313" key="3">
    <source>
        <dbReference type="Proteomes" id="UP000177370"/>
    </source>
</evidence>
<organism evidence="2 3">
    <name type="scientific">Candidatus Nomurabacteria bacterium RIFCSPHIGHO2_01_FULL_40_24b</name>
    <dbReference type="NCBI Taxonomy" id="1801739"/>
    <lineage>
        <taxon>Bacteria</taxon>
        <taxon>Candidatus Nomuraibacteriota</taxon>
    </lineage>
</organism>
<dbReference type="Pfam" id="PF00990">
    <property type="entry name" value="GGDEF"/>
    <property type="match status" value="1"/>
</dbReference>
<protein>
    <recommendedName>
        <fullName evidence="1">GGDEF domain-containing protein</fullName>
    </recommendedName>
</protein>
<dbReference type="Gene3D" id="3.30.70.270">
    <property type="match status" value="1"/>
</dbReference>
<proteinExistence type="predicted"/>
<dbReference type="CDD" id="cd01949">
    <property type="entry name" value="GGDEF"/>
    <property type="match status" value="1"/>
</dbReference>
<dbReference type="GO" id="GO:0052621">
    <property type="term" value="F:diguanylate cyclase activity"/>
    <property type="evidence" value="ECO:0007669"/>
    <property type="project" value="TreeGrafter"/>
</dbReference>
<dbReference type="InterPro" id="IPR050469">
    <property type="entry name" value="Diguanylate_Cyclase"/>
</dbReference>
<evidence type="ECO:0000313" key="2">
    <source>
        <dbReference type="EMBL" id="OGI65183.1"/>
    </source>
</evidence>
<name>A0A1F6V694_9BACT</name>
<dbReference type="EMBL" id="MFTP01000022">
    <property type="protein sequence ID" value="OGI65183.1"/>
    <property type="molecule type" value="Genomic_DNA"/>
</dbReference>
<dbReference type="AlphaFoldDB" id="A0A1F6V694"/>
<comment type="caution">
    <text evidence="2">The sequence shown here is derived from an EMBL/GenBank/DDBJ whole genome shotgun (WGS) entry which is preliminary data.</text>
</comment>
<reference evidence="2 3" key="1">
    <citation type="journal article" date="2016" name="Nat. Commun.">
        <title>Thousands of microbial genomes shed light on interconnected biogeochemical processes in an aquifer system.</title>
        <authorList>
            <person name="Anantharaman K."/>
            <person name="Brown C.T."/>
            <person name="Hug L.A."/>
            <person name="Sharon I."/>
            <person name="Castelle C.J."/>
            <person name="Probst A.J."/>
            <person name="Thomas B.C."/>
            <person name="Singh A."/>
            <person name="Wilkins M.J."/>
            <person name="Karaoz U."/>
            <person name="Brodie E.L."/>
            <person name="Williams K.H."/>
            <person name="Hubbard S.S."/>
            <person name="Banfield J.F."/>
        </authorList>
    </citation>
    <scope>NUCLEOTIDE SEQUENCE [LARGE SCALE GENOMIC DNA]</scope>
</reference>
<accession>A0A1F6V694</accession>
<dbReference type="Proteomes" id="UP000177370">
    <property type="component" value="Unassembled WGS sequence"/>
</dbReference>
<dbReference type="SMART" id="SM00267">
    <property type="entry name" value="GGDEF"/>
    <property type="match status" value="1"/>
</dbReference>
<dbReference type="NCBIfam" id="TIGR00254">
    <property type="entry name" value="GGDEF"/>
    <property type="match status" value="1"/>
</dbReference>
<feature type="domain" description="GGDEF" evidence="1">
    <location>
        <begin position="113"/>
        <end position="272"/>
    </location>
</feature>
<dbReference type="PROSITE" id="PS50887">
    <property type="entry name" value="GGDEF"/>
    <property type="match status" value="1"/>
</dbReference>